<dbReference type="FunCoup" id="B8LYY6">
    <property type="interactions" value="256"/>
</dbReference>
<dbReference type="OMA" id="CEKMQLW"/>
<gene>
    <name evidence="4" type="ORF">TSTA_069150</name>
</gene>
<organism evidence="4 5">
    <name type="scientific">Talaromyces stipitatus (strain ATCC 10500 / CBS 375.48 / QM 6759 / NRRL 1006)</name>
    <name type="common">Penicillium stipitatum</name>
    <dbReference type="NCBI Taxonomy" id="441959"/>
    <lineage>
        <taxon>Eukaryota</taxon>
        <taxon>Fungi</taxon>
        <taxon>Dikarya</taxon>
        <taxon>Ascomycota</taxon>
        <taxon>Pezizomycotina</taxon>
        <taxon>Eurotiomycetes</taxon>
        <taxon>Eurotiomycetidae</taxon>
        <taxon>Eurotiales</taxon>
        <taxon>Trichocomaceae</taxon>
        <taxon>Talaromyces</taxon>
        <taxon>Talaromyces sect. Talaromyces</taxon>
    </lineage>
</organism>
<dbReference type="SUPFAM" id="SSF51735">
    <property type="entry name" value="NAD(P)-binding Rossmann-fold domains"/>
    <property type="match status" value="1"/>
</dbReference>
<dbReference type="STRING" id="441959.B8LYY6"/>
<dbReference type="PhylomeDB" id="B8LYY6"/>
<keyword evidence="5" id="KW-1185">Reference proteome</keyword>
<dbReference type="InterPro" id="IPR001509">
    <property type="entry name" value="Epimerase_deHydtase"/>
</dbReference>
<dbReference type="GO" id="GO:0016616">
    <property type="term" value="F:oxidoreductase activity, acting on the CH-OH group of donors, NAD or NADP as acceptor"/>
    <property type="evidence" value="ECO:0007669"/>
    <property type="project" value="TreeGrafter"/>
</dbReference>
<dbReference type="EMBL" id="EQ962652">
    <property type="protein sequence ID" value="EED23494.1"/>
    <property type="molecule type" value="Genomic_DNA"/>
</dbReference>
<dbReference type="PANTHER" id="PTHR10366:SF564">
    <property type="entry name" value="STEROL-4-ALPHA-CARBOXYLATE 3-DEHYDROGENASE, DECARBOXYLATING"/>
    <property type="match status" value="1"/>
</dbReference>
<evidence type="ECO:0000256" key="1">
    <source>
        <dbReference type="ARBA" id="ARBA00023002"/>
    </source>
</evidence>
<dbReference type="Gene3D" id="3.40.50.720">
    <property type="entry name" value="NAD(P)-binding Rossmann-like Domain"/>
    <property type="match status" value="1"/>
</dbReference>
<dbReference type="OrthoDB" id="2735536at2759"/>
<dbReference type="Proteomes" id="UP000001745">
    <property type="component" value="Unassembled WGS sequence"/>
</dbReference>
<dbReference type="HOGENOM" id="CLU_007383_9_2_1"/>
<protein>
    <submittedName>
        <fullName evidence="4">Cinnamoyl-CoA reductase, putative</fullName>
    </submittedName>
</protein>
<sequence>MATVLVTGASGFIAAHVVAAFLRNGYNVRGTVRSEKSAAEVRQTHADYASQLSISIVPDIAAPHAFDEAVKGVNGIIHTASPFVLNANDYEKELFQPAIQGTTSILKAAQEHNPDVRRVVITGSFASVLDPSKGLRPGYVYTEADWNPVTVEEAGTNGSIAYLASKTFAEQAAWKYVKDNKPNFSVTTLLPPMVFGPVVHHVKDVDSLNTSSADIYRLINGSETEVPVNAFWAFVDVRDVAAAHVLAFEKPEAAGQRYLLYTSPYSYQQFCDIIREKFPQLRETTPMGTPGAPIPPVYTLDTSKAVQQLGMKFRPLEETIVDTVESFLKI</sequence>
<dbReference type="InterPro" id="IPR050425">
    <property type="entry name" value="NAD(P)_dehydrat-like"/>
</dbReference>
<accession>B8LYY6</accession>
<dbReference type="eggNOG" id="KOG1502">
    <property type="taxonomic scope" value="Eukaryota"/>
</dbReference>
<dbReference type="FunFam" id="3.40.50.720:FF:000191">
    <property type="entry name" value="Methylglyoxal reductase (NADPH-dependent)"/>
    <property type="match status" value="1"/>
</dbReference>
<dbReference type="InterPro" id="IPR036291">
    <property type="entry name" value="NAD(P)-bd_dom_sf"/>
</dbReference>
<reference evidence="5" key="1">
    <citation type="journal article" date="2015" name="Genome Announc.">
        <title>Genome sequence of the AIDS-associated pathogen Penicillium marneffei (ATCC18224) and its near taxonomic relative Talaromyces stipitatus (ATCC10500).</title>
        <authorList>
            <person name="Nierman W.C."/>
            <person name="Fedorova-Abrams N.D."/>
            <person name="Andrianopoulos A."/>
        </authorList>
    </citation>
    <scope>NUCLEOTIDE SEQUENCE [LARGE SCALE GENOMIC DNA]</scope>
    <source>
        <strain evidence="5">ATCC 10500 / CBS 375.48 / QM 6759 / NRRL 1006</strain>
    </source>
</reference>
<dbReference type="CDD" id="cd05227">
    <property type="entry name" value="AR_SDR_e"/>
    <property type="match status" value="1"/>
</dbReference>
<dbReference type="RefSeq" id="XP_002340881.1">
    <property type="nucleotide sequence ID" value="XM_002340840.1"/>
</dbReference>
<evidence type="ECO:0000259" key="3">
    <source>
        <dbReference type="Pfam" id="PF01370"/>
    </source>
</evidence>
<dbReference type="InParanoid" id="B8LYY6"/>
<dbReference type="Pfam" id="PF01370">
    <property type="entry name" value="Epimerase"/>
    <property type="match status" value="1"/>
</dbReference>
<dbReference type="GeneID" id="8103924"/>
<proteinExistence type="inferred from homology"/>
<name>B8LYY6_TALSN</name>
<keyword evidence="1" id="KW-0560">Oxidoreductase</keyword>
<evidence type="ECO:0000313" key="5">
    <source>
        <dbReference type="Proteomes" id="UP000001745"/>
    </source>
</evidence>
<dbReference type="PANTHER" id="PTHR10366">
    <property type="entry name" value="NAD DEPENDENT EPIMERASE/DEHYDRATASE"/>
    <property type="match status" value="1"/>
</dbReference>
<evidence type="ECO:0000313" key="4">
    <source>
        <dbReference type="EMBL" id="EED23494.1"/>
    </source>
</evidence>
<dbReference type="VEuPathDB" id="FungiDB:TSTA_069150"/>
<feature type="domain" description="NAD-dependent epimerase/dehydratase" evidence="3">
    <location>
        <begin position="4"/>
        <end position="255"/>
    </location>
</feature>
<evidence type="ECO:0000256" key="2">
    <source>
        <dbReference type="ARBA" id="ARBA00023445"/>
    </source>
</evidence>
<comment type="similarity">
    <text evidence="2">Belongs to the NAD(P)-dependent epimerase/dehydratase family. Dihydroflavonol-4-reductase subfamily.</text>
</comment>
<dbReference type="AlphaFoldDB" id="B8LYY6"/>